<dbReference type="EMBL" id="JALJOT010000018">
    <property type="protein sequence ID" value="KAK9901379.1"/>
    <property type="molecule type" value="Genomic_DNA"/>
</dbReference>
<dbReference type="PANTHER" id="PTHR48420">
    <property type="entry name" value="NON-HAEM DIOXYGENASE N-TERMINAL DOMAIN-CONTAINING PROTEIN"/>
    <property type="match status" value="1"/>
</dbReference>
<dbReference type="SUPFAM" id="SSF51197">
    <property type="entry name" value="Clavaminate synthase-like"/>
    <property type="match status" value="1"/>
</dbReference>
<comment type="caution">
    <text evidence="1">The sequence shown here is derived from an EMBL/GenBank/DDBJ whole genome shotgun (WGS) entry which is preliminary data.</text>
</comment>
<reference evidence="1 2" key="1">
    <citation type="journal article" date="2024" name="Nat. Commun.">
        <title>Phylogenomics reveals the evolutionary origins of lichenization in chlorophyte algae.</title>
        <authorList>
            <person name="Puginier C."/>
            <person name="Libourel C."/>
            <person name="Otte J."/>
            <person name="Skaloud P."/>
            <person name="Haon M."/>
            <person name="Grisel S."/>
            <person name="Petersen M."/>
            <person name="Berrin J.G."/>
            <person name="Delaux P.M."/>
            <person name="Dal Grande F."/>
            <person name="Keller J."/>
        </authorList>
    </citation>
    <scope>NUCLEOTIDE SEQUENCE [LARGE SCALE GENOMIC DNA]</scope>
    <source>
        <strain evidence="1 2">SAG 216-7</strain>
    </source>
</reference>
<dbReference type="Gene3D" id="2.60.120.330">
    <property type="entry name" value="B-lactam Antibiotic, Isopenicillin N Synthase, Chain"/>
    <property type="match status" value="1"/>
</dbReference>
<evidence type="ECO:0000313" key="2">
    <source>
        <dbReference type="Proteomes" id="UP001491310"/>
    </source>
</evidence>
<protein>
    <recommendedName>
        <fullName evidence="3">Clavaminate synthase-like protein</fullName>
    </recommendedName>
</protein>
<sequence length="361" mass="39243">MQVQHPSDIIALQYHDLLSSDRAVRPNLLTAVAQAYGPDGLGILTVAGIPTLPELRKELLPLSNQFVRLPDLACYEDPPSSYSFGWSHGREAMEDGRADTLKGSYYANPLVDNNNLPEDLTTQYPSYCRPNIWPDEDLPQLRPAFQALGRKLVEVGRLVVDLCDEYVQSQGSSLPPGRLRAIVEKGTPCCKARLLHYFPAPGDGSDSGGGFANWCGWHNDHGSLTGLVSAMYTKEGAPVENPDADSGLYIRDRNGRIVRATIPADHIAYQMGEAMQVHSGGMLRATMHCVRGATGPAAAGVTRHSFAVFMQPRWDEAMALPGGAQASEMGVGRFRPGLNFGQFSELTVKHYYQANGGSDEA</sequence>
<keyword evidence="2" id="KW-1185">Reference proteome</keyword>
<evidence type="ECO:0008006" key="3">
    <source>
        <dbReference type="Google" id="ProtNLM"/>
    </source>
</evidence>
<dbReference type="InterPro" id="IPR027443">
    <property type="entry name" value="IPNS-like_sf"/>
</dbReference>
<evidence type="ECO:0000313" key="1">
    <source>
        <dbReference type="EMBL" id="KAK9901379.1"/>
    </source>
</evidence>
<name>A0ABR2YBJ2_9CHLO</name>
<organism evidence="1 2">
    <name type="scientific">Coccomyxa subellipsoidea</name>
    <dbReference type="NCBI Taxonomy" id="248742"/>
    <lineage>
        <taxon>Eukaryota</taxon>
        <taxon>Viridiplantae</taxon>
        <taxon>Chlorophyta</taxon>
        <taxon>core chlorophytes</taxon>
        <taxon>Trebouxiophyceae</taxon>
        <taxon>Trebouxiophyceae incertae sedis</taxon>
        <taxon>Coccomyxaceae</taxon>
        <taxon>Coccomyxa</taxon>
    </lineage>
</organism>
<accession>A0ABR2YBJ2</accession>
<dbReference type="PANTHER" id="PTHR48420:SF1">
    <property type="entry name" value="NON-HAEM DIOXYGENASE N-TERMINAL DOMAIN-CONTAINING PROTEIN"/>
    <property type="match status" value="1"/>
</dbReference>
<dbReference type="Proteomes" id="UP001491310">
    <property type="component" value="Unassembled WGS sequence"/>
</dbReference>
<gene>
    <name evidence="1" type="ORF">WJX75_009476</name>
</gene>
<proteinExistence type="predicted"/>